<sequence>IFLPLLHHSRNSCVLWGYGQARSSTLKSFLEFRYSLVPVKI</sequence>
<dbReference type="Proteomes" id="UP001154282">
    <property type="component" value="Unassembled WGS sequence"/>
</dbReference>
<organism evidence="1 2">
    <name type="scientific">Linum tenue</name>
    <dbReference type="NCBI Taxonomy" id="586396"/>
    <lineage>
        <taxon>Eukaryota</taxon>
        <taxon>Viridiplantae</taxon>
        <taxon>Streptophyta</taxon>
        <taxon>Embryophyta</taxon>
        <taxon>Tracheophyta</taxon>
        <taxon>Spermatophyta</taxon>
        <taxon>Magnoliopsida</taxon>
        <taxon>eudicotyledons</taxon>
        <taxon>Gunneridae</taxon>
        <taxon>Pentapetalae</taxon>
        <taxon>rosids</taxon>
        <taxon>fabids</taxon>
        <taxon>Malpighiales</taxon>
        <taxon>Linaceae</taxon>
        <taxon>Linum</taxon>
    </lineage>
</organism>
<comment type="caution">
    <text evidence="1">The sequence shown here is derived from an EMBL/GenBank/DDBJ whole genome shotgun (WGS) entry which is preliminary data.</text>
</comment>
<proteinExistence type="predicted"/>
<dbReference type="EMBL" id="CAMGYJ010000006">
    <property type="protein sequence ID" value="CAI0433733.1"/>
    <property type="molecule type" value="Genomic_DNA"/>
</dbReference>
<dbReference type="AlphaFoldDB" id="A0AAV0LHB2"/>
<accession>A0AAV0LHB2</accession>
<feature type="non-terminal residue" evidence="1">
    <location>
        <position position="1"/>
    </location>
</feature>
<reference evidence="1" key="1">
    <citation type="submission" date="2022-08" db="EMBL/GenBank/DDBJ databases">
        <authorList>
            <person name="Gutierrez-Valencia J."/>
        </authorList>
    </citation>
    <scope>NUCLEOTIDE SEQUENCE</scope>
</reference>
<keyword evidence="2" id="KW-1185">Reference proteome</keyword>
<gene>
    <name evidence="1" type="ORF">LITE_LOCUS24011</name>
</gene>
<protein>
    <submittedName>
        <fullName evidence="1">Uncharacterized protein</fullName>
    </submittedName>
</protein>
<evidence type="ECO:0000313" key="1">
    <source>
        <dbReference type="EMBL" id="CAI0433733.1"/>
    </source>
</evidence>
<evidence type="ECO:0000313" key="2">
    <source>
        <dbReference type="Proteomes" id="UP001154282"/>
    </source>
</evidence>
<name>A0AAV0LHB2_9ROSI</name>